<dbReference type="InterPro" id="IPR036950">
    <property type="entry name" value="PBP_transglycosylase"/>
</dbReference>
<evidence type="ECO:0000313" key="13">
    <source>
        <dbReference type="Proteomes" id="UP000254291"/>
    </source>
</evidence>
<dbReference type="InterPro" id="IPR001460">
    <property type="entry name" value="PCN-bd_Tpept"/>
</dbReference>
<evidence type="ECO:0000256" key="1">
    <source>
        <dbReference type="ARBA" id="ARBA00022645"/>
    </source>
</evidence>
<accession>A0A378SSX2</accession>
<keyword evidence="3" id="KW-0328">Glycosyltransferase</keyword>
<dbReference type="OMA" id="PWQPRNY"/>
<dbReference type="GO" id="GO:0008658">
    <property type="term" value="F:penicillin binding"/>
    <property type="evidence" value="ECO:0007669"/>
    <property type="project" value="InterPro"/>
</dbReference>
<dbReference type="GO" id="GO:0009002">
    <property type="term" value="F:serine-type D-Ala-D-Ala carboxypeptidase activity"/>
    <property type="evidence" value="ECO:0007669"/>
    <property type="project" value="UniProtKB-EC"/>
</dbReference>
<dbReference type="EMBL" id="UGQM01000001">
    <property type="protein sequence ID" value="STZ45860.1"/>
    <property type="molecule type" value="Genomic_DNA"/>
</dbReference>
<evidence type="ECO:0000256" key="7">
    <source>
        <dbReference type="ARBA" id="ARBA00034000"/>
    </source>
</evidence>
<keyword evidence="10" id="KW-0812">Transmembrane</keyword>
<dbReference type="Pfam" id="PF03793">
    <property type="entry name" value="PASTA"/>
    <property type="match status" value="1"/>
</dbReference>
<gene>
    <name evidence="12" type="primary">mrcA</name>
    <name evidence="12" type="ORF">NCTC10742_05123</name>
</gene>
<dbReference type="InterPro" id="IPR005543">
    <property type="entry name" value="PASTA_dom"/>
</dbReference>
<evidence type="ECO:0000256" key="3">
    <source>
        <dbReference type="ARBA" id="ARBA00022676"/>
    </source>
</evidence>
<evidence type="ECO:0000256" key="5">
    <source>
        <dbReference type="ARBA" id="ARBA00022801"/>
    </source>
</evidence>
<comment type="catalytic activity">
    <reaction evidence="8">
        <text>[GlcNAc-(1-&gt;4)-Mur2Ac(oyl-L-Ala-gamma-D-Glu-L-Lys-D-Ala-D-Ala)](n)-di-trans,octa-cis-undecaprenyl diphosphate + beta-D-GlcNAc-(1-&gt;4)-Mur2Ac(oyl-L-Ala-gamma-D-Glu-L-Lys-D-Ala-D-Ala)-di-trans,octa-cis-undecaprenyl diphosphate = [GlcNAc-(1-&gt;4)-Mur2Ac(oyl-L-Ala-gamma-D-Glu-L-Lys-D-Ala-D-Ala)](n+1)-di-trans,octa-cis-undecaprenyl diphosphate + di-trans,octa-cis-undecaprenyl diphosphate + H(+)</text>
        <dbReference type="Rhea" id="RHEA:23708"/>
        <dbReference type="Rhea" id="RHEA-COMP:9602"/>
        <dbReference type="Rhea" id="RHEA-COMP:9603"/>
        <dbReference type="ChEBI" id="CHEBI:15378"/>
        <dbReference type="ChEBI" id="CHEBI:58405"/>
        <dbReference type="ChEBI" id="CHEBI:60033"/>
        <dbReference type="ChEBI" id="CHEBI:78435"/>
        <dbReference type="EC" id="2.4.99.28"/>
    </reaction>
</comment>
<feature type="domain" description="PASTA" evidence="11">
    <location>
        <begin position="701"/>
        <end position="766"/>
    </location>
</feature>
<name>A0A378SSX2_9MYCO</name>
<dbReference type="GO" id="GO:0006508">
    <property type="term" value="P:proteolysis"/>
    <property type="evidence" value="ECO:0007669"/>
    <property type="project" value="UniProtKB-KW"/>
</dbReference>
<feature type="compositionally biased region" description="Pro residues" evidence="9">
    <location>
        <begin position="770"/>
        <end position="789"/>
    </location>
</feature>
<dbReference type="Proteomes" id="UP000254291">
    <property type="component" value="Unassembled WGS sequence"/>
</dbReference>
<keyword evidence="10" id="KW-1133">Transmembrane helix</keyword>
<keyword evidence="6" id="KW-0511">Multifunctional enzyme</keyword>
<keyword evidence="2" id="KW-0645">Protease</keyword>
<dbReference type="SUPFAM" id="SSF53955">
    <property type="entry name" value="Lysozyme-like"/>
    <property type="match status" value="1"/>
</dbReference>
<evidence type="ECO:0000256" key="10">
    <source>
        <dbReference type="SAM" id="Phobius"/>
    </source>
</evidence>
<keyword evidence="5" id="KW-0378">Hydrolase</keyword>
<evidence type="ECO:0000256" key="2">
    <source>
        <dbReference type="ARBA" id="ARBA00022670"/>
    </source>
</evidence>
<comment type="catalytic activity">
    <reaction evidence="7">
        <text>Preferential cleavage: (Ac)2-L-Lys-D-Ala-|-D-Ala. Also transpeptidation of peptidyl-alanyl moieties that are N-acyl substituents of D-alanine.</text>
        <dbReference type="EC" id="3.4.16.4"/>
    </reaction>
</comment>
<dbReference type="Pfam" id="PF00905">
    <property type="entry name" value="Transpeptidase"/>
    <property type="match status" value="1"/>
</dbReference>
<dbReference type="FunFam" id="1.10.3810.10:FF:000005">
    <property type="entry name" value="Penicillin-binding protein 1A"/>
    <property type="match status" value="1"/>
</dbReference>
<evidence type="ECO:0000256" key="9">
    <source>
        <dbReference type="SAM" id="MobiDB-lite"/>
    </source>
</evidence>
<feature type="compositionally biased region" description="Pro residues" evidence="9">
    <location>
        <begin position="798"/>
        <end position="818"/>
    </location>
</feature>
<dbReference type="InterPro" id="IPR001264">
    <property type="entry name" value="Glyco_trans_51"/>
</dbReference>
<dbReference type="PANTHER" id="PTHR32282:SF33">
    <property type="entry name" value="PEPTIDOGLYCAN GLYCOSYLTRANSFERASE"/>
    <property type="match status" value="1"/>
</dbReference>
<dbReference type="InterPro" id="IPR012338">
    <property type="entry name" value="Beta-lactam/transpept-like"/>
</dbReference>
<organism evidence="12 13">
    <name type="scientific">Mycolicibacterium gilvum</name>
    <dbReference type="NCBI Taxonomy" id="1804"/>
    <lineage>
        <taxon>Bacteria</taxon>
        <taxon>Bacillati</taxon>
        <taxon>Actinomycetota</taxon>
        <taxon>Actinomycetes</taxon>
        <taxon>Mycobacteriales</taxon>
        <taxon>Mycobacteriaceae</taxon>
        <taxon>Mycolicibacterium</taxon>
    </lineage>
</organism>
<keyword evidence="10" id="KW-0472">Membrane</keyword>
<dbReference type="InterPro" id="IPR050396">
    <property type="entry name" value="Glycosyltr_51/Transpeptidase"/>
</dbReference>
<dbReference type="Gene3D" id="3.40.710.10">
    <property type="entry name" value="DD-peptidase/beta-lactamase superfamily"/>
    <property type="match status" value="1"/>
</dbReference>
<dbReference type="GO" id="GO:0009252">
    <property type="term" value="P:peptidoglycan biosynthetic process"/>
    <property type="evidence" value="ECO:0007669"/>
    <property type="project" value="TreeGrafter"/>
</dbReference>
<feature type="region of interest" description="Disordered" evidence="9">
    <location>
        <begin position="765"/>
        <end position="818"/>
    </location>
</feature>
<evidence type="ECO:0000256" key="4">
    <source>
        <dbReference type="ARBA" id="ARBA00022679"/>
    </source>
</evidence>
<evidence type="ECO:0000256" key="8">
    <source>
        <dbReference type="ARBA" id="ARBA00049902"/>
    </source>
</evidence>
<dbReference type="PANTHER" id="PTHR32282">
    <property type="entry name" value="BINDING PROTEIN TRANSPEPTIDASE, PUTATIVE-RELATED"/>
    <property type="match status" value="1"/>
</dbReference>
<evidence type="ECO:0000259" key="11">
    <source>
        <dbReference type="PROSITE" id="PS51178"/>
    </source>
</evidence>
<evidence type="ECO:0000313" key="12">
    <source>
        <dbReference type="EMBL" id="STZ45860.1"/>
    </source>
</evidence>
<sequence>MPEQPPTQPPRAVTVIKLAWCVVLASVIVAGLLFPVVGGFGLVSNRASDVVANGSAQLVEGEVPQVSTMTDSKGNIIAWLYSQRRFEVPSDQIANTMKLAIVSIEDKRFADHNGVDWQGTLTGLSGYLSGNLDTRGGSTIEQQYVKNYQLLVIAQTDAEKRAAIETTPARKLREIRMALTLDKTFTKPEILTRYLNLVSFGNNAFGVQDAAQTYFGINATDLNWQQAALLAGMVQSTSTLNPYTNPDGALARRNVVLDTMIENLPEYADELRAARQEPLGVLPQPKELPRGCIAAGDRAFFCDYALDYLARAGISKDQVAKGGYMIKTTLDPDVQASVKNAITQYASPDLPGVASVMSVVKPGKDSHPVLAMASNRTYGLNLDAGETMQPQPFSLVGNGAGSVFKIFTTAAAMEMGMGINAQLDSPSRFEAKGLGSGGARGCPPATWCVQNAGNYRGTMSVTDALATSPNTAFAKLIAQVGVQRTVDMAVRLGLRSYALPGTARDYDPESNESLADFVKRQNIGSFTLGPIEVNALELSNVAATLASGGMWCPPNPIAEVYDRYGEPVSVTTETCEQAVPEGLANTLANAMSKDDTGAGTAAGAAGSVGWNLPMSGKTGTTEANRSSAFLGFTNRYAAASYIYDDSTAPTELCSFPLRQCGSGNLFGGNEPARTWFSAMQPIATAFGDVTLPPTDPRYVEGAPGSKVPSVAGMDQDTARARLREAGFQVADQATPVNSSSRYGTVVGTAPSGQTVPGSIVTIQISNGIAPAPPPPPAGAPPPGGPPPPAGETVIQIPGLPPITVPVLGPPPPPPPPPG</sequence>
<dbReference type="Pfam" id="PF00912">
    <property type="entry name" value="Transgly"/>
    <property type="match status" value="1"/>
</dbReference>
<keyword evidence="4 12" id="KW-0808">Transferase</keyword>
<dbReference type="InterPro" id="IPR023346">
    <property type="entry name" value="Lysozyme-like_dom_sf"/>
</dbReference>
<dbReference type="Gene3D" id="1.10.3810.10">
    <property type="entry name" value="Biosynthetic peptidoglycan transglycosylase-like"/>
    <property type="match status" value="1"/>
</dbReference>
<evidence type="ECO:0000256" key="6">
    <source>
        <dbReference type="ARBA" id="ARBA00023268"/>
    </source>
</evidence>
<dbReference type="Gene3D" id="3.30.10.20">
    <property type="match status" value="1"/>
</dbReference>
<dbReference type="GO" id="GO:0030288">
    <property type="term" value="C:outer membrane-bounded periplasmic space"/>
    <property type="evidence" value="ECO:0007669"/>
    <property type="project" value="TreeGrafter"/>
</dbReference>
<feature type="transmembrane region" description="Helical" evidence="10">
    <location>
        <begin position="18"/>
        <end position="43"/>
    </location>
</feature>
<dbReference type="PROSITE" id="PS51178">
    <property type="entry name" value="PASTA"/>
    <property type="match status" value="1"/>
</dbReference>
<proteinExistence type="predicted"/>
<keyword evidence="1" id="KW-0121">Carboxypeptidase</keyword>
<dbReference type="SUPFAM" id="SSF56601">
    <property type="entry name" value="beta-lactamase/transpeptidase-like"/>
    <property type="match status" value="1"/>
</dbReference>
<dbReference type="SMART" id="SM00740">
    <property type="entry name" value="PASTA"/>
    <property type="match status" value="1"/>
</dbReference>
<dbReference type="AlphaFoldDB" id="A0A378SSX2"/>
<dbReference type="CDD" id="cd06577">
    <property type="entry name" value="PASTA_pknB"/>
    <property type="match status" value="1"/>
</dbReference>
<dbReference type="GO" id="GO:0008955">
    <property type="term" value="F:peptidoglycan glycosyltransferase activity"/>
    <property type="evidence" value="ECO:0007669"/>
    <property type="project" value="UniProtKB-EC"/>
</dbReference>
<protein>
    <submittedName>
        <fullName evidence="12">Glycosyl transferase family protein</fullName>
    </submittedName>
</protein>
<dbReference type="RefSeq" id="WP_011892263.1">
    <property type="nucleotide sequence ID" value="NZ_JACKST010000133.1"/>
</dbReference>
<reference evidence="12 13" key="1">
    <citation type="submission" date="2018-06" db="EMBL/GenBank/DDBJ databases">
        <authorList>
            <consortium name="Pathogen Informatics"/>
            <person name="Doyle S."/>
        </authorList>
    </citation>
    <scope>NUCLEOTIDE SEQUENCE [LARGE SCALE GENOMIC DNA]</scope>
    <source>
        <strain evidence="12 13">NCTC10742</strain>
    </source>
</reference>